<organism evidence="1 2">
    <name type="scientific">Cryphonectria parasitica (strain ATCC 38755 / EP155)</name>
    <dbReference type="NCBI Taxonomy" id="660469"/>
    <lineage>
        <taxon>Eukaryota</taxon>
        <taxon>Fungi</taxon>
        <taxon>Dikarya</taxon>
        <taxon>Ascomycota</taxon>
        <taxon>Pezizomycotina</taxon>
        <taxon>Sordariomycetes</taxon>
        <taxon>Sordariomycetidae</taxon>
        <taxon>Diaporthales</taxon>
        <taxon>Cryphonectriaceae</taxon>
        <taxon>Cryphonectria-Endothia species complex</taxon>
        <taxon>Cryphonectria</taxon>
    </lineage>
</organism>
<dbReference type="GeneID" id="63836563"/>
<dbReference type="Proteomes" id="UP000803844">
    <property type="component" value="Unassembled WGS sequence"/>
</dbReference>
<reference evidence="1" key="1">
    <citation type="journal article" date="2020" name="Phytopathology">
        <title>Genome sequence of the chestnut blight fungus Cryphonectria parasitica EP155: A fundamental resource for an archetypical invasive plant pathogen.</title>
        <authorList>
            <person name="Crouch J.A."/>
            <person name="Dawe A."/>
            <person name="Aerts A."/>
            <person name="Barry K."/>
            <person name="Churchill A.C.L."/>
            <person name="Grimwood J."/>
            <person name="Hillman B."/>
            <person name="Milgroom M.G."/>
            <person name="Pangilinan J."/>
            <person name="Smith M."/>
            <person name="Salamov A."/>
            <person name="Schmutz J."/>
            <person name="Yadav J."/>
            <person name="Grigoriev I.V."/>
            <person name="Nuss D."/>
        </authorList>
    </citation>
    <scope>NUCLEOTIDE SEQUENCE</scope>
    <source>
        <strain evidence="1">EP155</strain>
    </source>
</reference>
<accession>A0A9P5CRE8</accession>
<keyword evidence="2" id="KW-1185">Reference proteome</keyword>
<comment type="caution">
    <text evidence="1">The sequence shown here is derived from an EMBL/GenBank/DDBJ whole genome shotgun (WGS) entry which is preliminary data.</text>
</comment>
<evidence type="ECO:0000313" key="1">
    <source>
        <dbReference type="EMBL" id="KAF3768183.1"/>
    </source>
</evidence>
<proteinExistence type="predicted"/>
<dbReference type="EMBL" id="MU032345">
    <property type="protein sequence ID" value="KAF3768183.1"/>
    <property type="molecule type" value="Genomic_DNA"/>
</dbReference>
<name>A0A9P5CRE8_CRYP1</name>
<dbReference type="RefSeq" id="XP_040779144.1">
    <property type="nucleotide sequence ID" value="XM_040919434.1"/>
</dbReference>
<dbReference type="AlphaFoldDB" id="A0A9P5CRE8"/>
<sequence>MTGPSTPSHRVGCSQRDDYFQAQQMASSGCAGYPDRVGCSQSLDLIVASLAEK</sequence>
<gene>
    <name evidence="1" type="ORF">M406DRAFT_320813</name>
</gene>
<protein>
    <submittedName>
        <fullName evidence="1">Uncharacterized protein</fullName>
    </submittedName>
</protein>
<evidence type="ECO:0000313" key="2">
    <source>
        <dbReference type="Proteomes" id="UP000803844"/>
    </source>
</evidence>